<evidence type="ECO:0000313" key="3">
    <source>
        <dbReference type="Proteomes" id="UP000657075"/>
    </source>
</evidence>
<dbReference type="RefSeq" id="WP_188603915.1">
    <property type="nucleotide sequence ID" value="NZ_AP026830.1"/>
</dbReference>
<sequence length="124" mass="14265">MIDHYVINLVREFLVRHVDCISLSVLTHVRVLAIRYNSWWRVNPLKRALINAAIAYLRNGLVIRSTTLIGMLRDAVIDALMNTVTRKLSFIAYVIGTKLGEPRNPVIAGLQWLNRPVQYRWLVG</sequence>
<dbReference type="EMBL" id="BMNM01000011">
    <property type="protein sequence ID" value="GGI84181.1"/>
    <property type="molecule type" value="Genomic_DNA"/>
</dbReference>
<evidence type="ECO:0000313" key="4">
    <source>
        <dbReference type="Proteomes" id="UP001060771"/>
    </source>
</evidence>
<dbReference type="Proteomes" id="UP000657075">
    <property type="component" value="Unassembled WGS sequence"/>
</dbReference>
<dbReference type="EMBL" id="AP026830">
    <property type="protein sequence ID" value="BDR92722.1"/>
    <property type="molecule type" value="Genomic_DNA"/>
</dbReference>
<protein>
    <submittedName>
        <fullName evidence="2">Uncharacterized protein</fullName>
    </submittedName>
</protein>
<proteinExistence type="predicted"/>
<reference evidence="2" key="2">
    <citation type="submission" date="2020-09" db="EMBL/GenBank/DDBJ databases">
        <authorList>
            <person name="Sun Q."/>
            <person name="Ohkuma M."/>
        </authorList>
    </citation>
    <scope>NUCLEOTIDE SEQUENCE</scope>
    <source>
        <strain evidence="2">JCM 11219</strain>
    </source>
</reference>
<name>A0A830E5G4_9CREN</name>
<dbReference type="AlphaFoldDB" id="A0A830E5G4"/>
<dbReference type="Proteomes" id="UP001060771">
    <property type="component" value="Chromosome"/>
</dbReference>
<organism evidence="2 3">
    <name type="scientific">Vulcanisaeta souniana JCM 11219</name>
    <dbReference type="NCBI Taxonomy" id="1293586"/>
    <lineage>
        <taxon>Archaea</taxon>
        <taxon>Thermoproteota</taxon>
        <taxon>Thermoprotei</taxon>
        <taxon>Thermoproteales</taxon>
        <taxon>Thermoproteaceae</taxon>
        <taxon>Vulcanisaeta</taxon>
    </lineage>
</organism>
<evidence type="ECO:0000313" key="1">
    <source>
        <dbReference type="EMBL" id="BDR92722.1"/>
    </source>
</evidence>
<gene>
    <name evidence="2" type="ORF">GCM10007112_21360</name>
    <name evidence="1" type="ORF">Vsou_18150</name>
</gene>
<reference evidence="2" key="1">
    <citation type="journal article" date="2014" name="Int. J. Syst. Evol. Microbiol.">
        <title>Complete genome sequence of Corynebacterium casei LMG S-19264T (=DSM 44701T), isolated from a smear-ripened cheese.</title>
        <authorList>
            <consortium name="US DOE Joint Genome Institute (JGI-PGF)"/>
            <person name="Walter F."/>
            <person name="Albersmeier A."/>
            <person name="Kalinowski J."/>
            <person name="Ruckert C."/>
        </authorList>
    </citation>
    <scope>NUCLEOTIDE SEQUENCE</scope>
    <source>
        <strain evidence="2">JCM 11219</strain>
    </source>
</reference>
<dbReference type="OrthoDB" id="28640at2157"/>
<dbReference type="GeneID" id="76207354"/>
<keyword evidence="4" id="KW-1185">Reference proteome</keyword>
<reference evidence="1" key="4">
    <citation type="journal article" date="2023" name="Microbiol. Resour. Announc.">
        <title>Complete Genome Sequence of Vulcanisaeta souniana Strain IC-059, a Hyperthermophilic Archaeon Isolated from Hot Spring Water in Japan.</title>
        <authorList>
            <person name="Kato S."/>
            <person name="Itoh T."/>
            <person name="Wu L."/>
            <person name="Ma J."/>
            <person name="Ohkuma M."/>
        </authorList>
    </citation>
    <scope>NUCLEOTIDE SEQUENCE</scope>
    <source>
        <strain evidence="1">JCM 11219</strain>
    </source>
</reference>
<evidence type="ECO:0000313" key="2">
    <source>
        <dbReference type="EMBL" id="GGI84181.1"/>
    </source>
</evidence>
<accession>A0A830E5G4</accession>
<reference evidence="4" key="3">
    <citation type="submission" date="2022-09" db="EMBL/GenBank/DDBJ databases">
        <title>Complete genome sequence of Vulcanisaeta souniana.</title>
        <authorList>
            <person name="Kato S."/>
            <person name="Itoh T."/>
            <person name="Ohkuma M."/>
        </authorList>
    </citation>
    <scope>NUCLEOTIDE SEQUENCE [LARGE SCALE GENOMIC DNA]</scope>
    <source>
        <strain evidence="4">JCM 11219</strain>
    </source>
</reference>